<evidence type="ECO:0000256" key="13">
    <source>
        <dbReference type="SAM" id="SignalP"/>
    </source>
</evidence>
<evidence type="ECO:0000313" key="17">
    <source>
        <dbReference type="Proteomes" id="UP000664654"/>
    </source>
</evidence>
<dbReference type="Proteomes" id="UP000664654">
    <property type="component" value="Unassembled WGS sequence"/>
</dbReference>
<evidence type="ECO:0000256" key="2">
    <source>
        <dbReference type="ARBA" id="ARBA00022448"/>
    </source>
</evidence>
<organism evidence="16 17">
    <name type="scientific">Bowmanella dokdonensis</name>
    <dbReference type="NCBI Taxonomy" id="751969"/>
    <lineage>
        <taxon>Bacteria</taxon>
        <taxon>Pseudomonadati</taxon>
        <taxon>Pseudomonadota</taxon>
        <taxon>Gammaproteobacteria</taxon>
        <taxon>Alteromonadales</taxon>
        <taxon>Alteromonadaceae</taxon>
        <taxon>Bowmanella</taxon>
    </lineage>
</organism>
<evidence type="ECO:0000256" key="11">
    <source>
        <dbReference type="PROSITE-ProRule" id="PRU01360"/>
    </source>
</evidence>
<dbReference type="InterPro" id="IPR012910">
    <property type="entry name" value="Plug_dom"/>
</dbReference>
<proteinExistence type="inferred from homology"/>
<dbReference type="PROSITE" id="PS52016">
    <property type="entry name" value="TONB_DEPENDENT_REC_3"/>
    <property type="match status" value="1"/>
</dbReference>
<dbReference type="PANTHER" id="PTHR32552:SF81">
    <property type="entry name" value="TONB-DEPENDENT OUTER MEMBRANE RECEPTOR"/>
    <property type="match status" value="1"/>
</dbReference>
<dbReference type="InterPro" id="IPR000531">
    <property type="entry name" value="Beta-barrel_TonB"/>
</dbReference>
<keyword evidence="6" id="KW-0408">Iron</keyword>
<feature type="domain" description="TonB-dependent receptor-like beta-barrel" evidence="14">
    <location>
        <begin position="343"/>
        <end position="762"/>
    </location>
</feature>
<evidence type="ECO:0000259" key="14">
    <source>
        <dbReference type="Pfam" id="PF00593"/>
    </source>
</evidence>
<evidence type="ECO:0000256" key="5">
    <source>
        <dbReference type="ARBA" id="ARBA00022692"/>
    </source>
</evidence>
<dbReference type="CDD" id="cd01347">
    <property type="entry name" value="ligand_gated_channel"/>
    <property type="match status" value="1"/>
</dbReference>
<keyword evidence="4" id="KW-0410">Iron transport</keyword>
<evidence type="ECO:0000256" key="6">
    <source>
        <dbReference type="ARBA" id="ARBA00023004"/>
    </source>
</evidence>
<dbReference type="EMBL" id="JAFKCV010000001">
    <property type="protein sequence ID" value="MBN7824192.1"/>
    <property type="molecule type" value="Genomic_DNA"/>
</dbReference>
<keyword evidence="8 12" id="KW-0798">TonB box</keyword>
<dbReference type="Gene3D" id="2.170.130.10">
    <property type="entry name" value="TonB-dependent receptor, plug domain"/>
    <property type="match status" value="1"/>
</dbReference>
<dbReference type="AlphaFoldDB" id="A0A939IQ33"/>
<evidence type="ECO:0000256" key="7">
    <source>
        <dbReference type="ARBA" id="ARBA00023065"/>
    </source>
</evidence>
<evidence type="ECO:0000259" key="15">
    <source>
        <dbReference type="Pfam" id="PF07715"/>
    </source>
</evidence>
<dbReference type="InterPro" id="IPR039426">
    <property type="entry name" value="TonB-dep_rcpt-like"/>
</dbReference>
<keyword evidence="10 11" id="KW-0998">Cell outer membrane</keyword>
<dbReference type="Gene3D" id="2.40.170.20">
    <property type="entry name" value="TonB-dependent receptor, beta-barrel domain"/>
    <property type="match status" value="1"/>
</dbReference>
<dbReference type="RefSeq" id="WP_206572279.1">
    <property type="nucleotide sequence ID" value="NZ_JAFKCV010000001.1"/>
</dbReference>
<accession>A0A939IQ33</accession>
<protein>
    <submittedName>
        <fullName evidence="16">TonB-dependent receptor</fullName>
    </submittedName>
</protein>
<keyword evidence="9 11" id="KW-0472">Membrane</keyword>
<evidence type="ECO:0000313" key="16">
    <source>
        <dbReference type="EMBL" id="MBN7824192.1"/>
    </source>
</evidence>
<keyword evidence="3 11" id="KW-1134">Transmembrane beta strand</keyword>
<dbReference type="PANTHER" id="PTHR32552">
    <property type="entry name" value="FERRICHROME IRON RECEPTOR-RELATED"/>
    <property type="match status" value="1"/>
</dbReference>
<reference evidence="16" key="1">
    <citation type="submission" date="2021-03" db="EMBL/GenBank/DDBJ databases">
        <title>novel species isolated from a fishpond in China.</title>
        <authorList>
            <person name="Lu H."/>
            <person name="Cai Z."/>
        </authorList>
    </citation>
    <scope>NUCLEOTIDE SEQUENCE</scope>
    <source>
        <strain evidence="16">JCM 30855</strain>
    </source>
</reference>
<keyword evidence="17" id="KW-1185">Reference proteome</keyword>
<name>A0A939IQ33_9ALTE</name>
<evidence type="ECO:0000256" key="9">
    <source>
        <dbReference type="ARBA" id="ARBA00023136"/>
    </source>
</evidence>
<dbReference type="GO" id="GO:0009279">
    <property type="term" value="C:cell outer membrane"/>
    <property type="evidence" value="ECO:0007669"/>
    <property type="project" value="UniProtKB-SubCell"/>
</dbReference>
<gene>
    <name evidence="16" type="ORF">J0A66_03030</name>
</gene>
<dbReference type="InterPro" id="IPR036942">
    <property type="entry name" value="Beta-barrel_TonB_sf"/>
</dbReference>
<keyword evidence="13" id="KW-0732">Signal</keyword>
<evidence type="ECO:0000256" key="3">
    <source>
        <dbReference type="ARBA" id="ARBA00022452"/>
    </source>
</evidence>
<dbReference type="GO" id="GO:0006826">
    <property type="term" value="P:iron ion transport"/>
    <property type="evidence" value="ECO:0007669"/>
    <property type="project" value="UniProtKB-KW"/>
</dbReference>
<keyword evidence="2 11" id="KW-0813">Transport</keyword>
<evidence type="ECO:0000256" key="12">
    <source>
        <dbReference type="RuleBase" id="RU003357"/>
    </source>
</evidence>
<evidence type="ECO:0000256" key="8">
    <source>
        <dbReference type="ARBA" id="ARBA00023077"/>
    </source>
</evidence>
<comment type="caution">
    <text evidence="16">The sequence shown here is derived from an EMBL/GenBank/DDBJ whole genome shotgun (WGS) entry which is preliminary data.</text>
</comment>
<dbReference type="Pfam" id="PF00593">
    <property type="entry name" value="TonB_dep_Rec_b-barrel"/>
    <property type="match status" value="1"/>
</dbReference>
<evidence type="ECO:0000256" key="1">
    <source>
        <dbReference type="ARBA" id="ARBA00004571"/>
    </source>
</evidence>
<evidence type="ECO:0000256" key="10">
    <source>
        <dbReference type="ARBA" id="ARBA00023237"/>
    </source>
</evidence>
<dbReference type="Pfam" id="PF07715">
    <property type="entry name" value="Plug"/>
    <property type="match status" value="1"/>
</dbReference>
<dbReference type="SUPFAM" id="SSF56935">
    <property type="entry name" value="Porins"/>
    <property type="match status" value="1"/>
</dbReference>
<feature type="domain" description="TonB-dependent receptor plug" evidence="15">
    <location>
        <begin position="60"/>
        <end position="172"/>
    </location>
</feature>
<feature type="signal peptide" evidence="13">
    <location>
        <begin position="1"/>
        <end position="34"/>
    </location>
</feature>
<feature type="chain" id="PRO_5037037167" evidence="13">
    <location>
        <begin position="35"/>
        <end position="808"/>
    </location>
</feature>
<evidence type="ECO:0000256" key="4">
    <source>
        <dbReference type="ARBA" id="ARBA00022496"/>
    </source>
</evidence>
<sequence length="808" mass="88490">MTTLNKCDTRTFRLSPLALAIGAASLLPLSQSMAQEAQPEKRVAEVERIEVTASRRISTVEETPYNISVINGSSLAEAQIVDSVEMIRQVAGVTAVDRGYRNSGVLNNIIIRGMNVDSSGNGDFALNAAPTVSSYVNDTPIFANFILKDIDAVEVLRGPQGTLYGSGALAGTVRYKMKAPELDYLSGAASASLSRTSGSEGFNKNVDGLINIPLSDTLAFRANAGFIRNDGVVDYTTLYQLDNEGKPAAEGGDIANGGPLFTSKEDADTVDIDYGRASLLFQPSEAFKALLSYQYQSDEIGGRRQVTRGTHWVTGEEQPYGEYQNGAIQLEPSERKVDLMALEIEWDLGFATLSSSTSSYDHDGSSVSDNTGFYAQNNWFAWFYGGSPRPMAQAVRNYADEAFTQEIRLVSNTEGAIDWIVGAFYMDQDKFASQDSFMPGFSEWAQASGFDDTLASWGGTLTDQDFRYRDNSNNKDKSIFGELTYHFSDRFRSTLGLRRYENTISNETTIELPIYPGASKVNSENDDSGTLFKVNLSYDLSDEAMLYATVSEGYRRGGTSAVPITGGFAENPAYLNYDADEVTNYEAGIKGNTGQLFYAFTLYHMDWDNPQLNVATPNWGFYAAVNGEAAETTGLELETRGYLTDNLQFSFQYALTDAELSEDLVVPAGTQADPSTFIQAEAGAQLPSTARHTLSAGLDHSFDLNADFYLQSRFGVYYQSGTRNALSSNPKFDIDLPGFWLANAGVTLHADEWMASFYIKNLFNEDAVTGVLSESYMGTDPAENFYGNASKDYIGQPRTVGVSFTYRF</sequence>
<keyword evidence="7" id="KW-0406">Ion transport</keyword>
<keyword evidence="5 11" id="KW-0812">Transmembrane</keyword>
<keyword evidence="16" id="KW-0675">Receptor</keyword>
<comment type="subcellular location">
    <subcellularLocation>
        <location evidence="1 11">Cell outer membrane</location>
        <topology evidence="1 11">Multi-pass membrane protein</topology>
    </subcellularLocation>
</comment>
<dbReference type="InterPro" id="IPR037066">
    <property type="entry name" value="Plug_dom_sf"/>
</dbReference>
<comment type="similarity">
    <text evidence="11 12">Belongs to the TonB-dependent receptor family.</text>
</comment>